<evidence type="ECO:0008006" key="2">
    <source>
        <dbReference type="Google" id="ProtNLM"/>
    </source>
</evidence>
<dbReference type="GO" id="GO:0004185">
    <property type="term" value="F:serine-type carboxypeptidase activity"/>
    <property type="evidence" value="ECO:0007669"/>
    <property type="project" value="InterPro"/>
</dbReference>
<gene>
    <name evidence="1" type="ORF">METZ01_LOCUS160640</name>
</gene>
<organism evidence="1">
    <name type="scientific">marine metagenome</name>
    <dbReference type="NCBI Taxonomy" id="408172"/>
    <lineage>
        <taxon>unclassified sequences</taxon>
        <taxon>metagenomes</taxon>
        <taxon>ecological metagenomes</taxon>
    </lineage>
</organism>
<dbReference type="Pfam" id="PF00450">
    <property type="entry name" value="Peptidase_S10"/>
    <property type="match status" value="1"/>
</dbReference>
<accession>A0A382B1T3</accession>
<dbReference type="EMBL" id="UINC01027842">
    <property type="protein sequence ID" value="SVB07786.1"/>
    <property type="molecule type" value="Genomic_DNA"/>
</dbReference>
<reference evidence="1" key="1">
    <citation type="submission" date="2018-05" db="EMBL/GenBank/DDBJ databases">
        <authorList>
            <person name="Lanie J.A."/>
            <person name="Ng W.-L."/>
            <person name="Kazmierczak K.M."/>
            <person name="Andrzejewski T.M."/>
            <person name="Davidsen T.M."/>
            <person name="Wayne K.J."/>
            <person name="Tettelin H."/>
            <person name="Glass J.I."/>
            <person name="Rusch D."/>
            <person name="Podicherti R."/>
            <person name="Tsui H.-C.T."/>
            <person name="Winkler M.E."/>
        </authorList>
    </citation>
    <scope>NUCLEOTIDE SEQUENCE</scope>
</reference>
<dbReference type="AlphaFoldDB" id="A0A382B1T3"/>
<dbReference type="InterPro" id="IPR029058">
    <property type="entry name" value="AB_hydrolase_fold"/>
</dbReference>
<name>A0A382B1T3_9ZZZZ</name>
<protein>
    <recommendedName>
        <fullName evidence="2">Peptidase S10</fullName>
    </recommendedName>
</protein>
<dbReference type="Gene3D" id="3.40.50.1820">
    <property type="entry name" value="alpha/beta hydrolase"/>
    <property type="match status" value="1"/>
</dbReference>
<dbReference type="InterPro" id="IPR001563">
    <property type="entry name" value="Peptidase_S10"/>
</dbReference>
<proteinExistence type="predicted"/>
<dbReference type="GO" id="GO:0006508">
    <property type="term" value="P:proteolysis"/>
    <property type="evidence" value="ECO:0007669"/>
    <property type="project" value="InterPro"/>
</dbReference>
<dbReference type="SUPFAM" id="SSF53474">
    <property type="entry name" value="alpha/beta-Hydrolases"/>
    <property type="match status" value="1"/>
</dbReference>
<sequence>MYPKSIVFIVVLLIAMLTGPSQAQQGGSRGAVAGELTGEAASIPAEQSSVTEHTIVLDGETIPYIATAATMHLVNDGGEPTGSLYYTAYTRSGVDSGRRPIAFIYNGGPGSASVWLHMGAFGPKRVPVNDSGPTAPPPYDLVDNLGSLIDVTDMVFVDPIGTGFSRVVGVGQGSDFWGIDEDASSLTQFISQYITRNKRWNSPKFLMGESYGTTRSAVLVNMLQNRAGMDFNGVVLISAVLDFETLLFAPGHDTSYVTYLPSYAITAAYHGAVSWPDDLVAWLDEVRAFSVGDYAHVLAQGSSAPVAQVAAVRARLAKYTGLSEQYWDRANLKVDATQFRAELQRTQGMVTSRLDARYDGFTNELLAENASYDPQSSAITGAYTAAINRYLRDDLGFETTEIYRTGGGTQGWNWDRARGGGGWPGATYVASDLEQAMIRNPNLKVQIENGYYDLATPFFAMEWTTDHMNLPDELRGNIKHNFYEAGHMMYVHEEELMNLKRNIAKFIAMATEVAASHQ</sequence>
<evidence type="ECO:0000313" key="1">
    <source>
        <dbReference type="EMBL" id="SVB07786.1"/>
    </source>
</evidence>